<dbReference type="InterPro" id="IPR002771">
    <property type="entry name" value="Multi_antbiot-R_MarC"/>
</dbReference>
<comment type="subcellular location">
    <subcellularLocation>
        <location evidence="1 7">Cell membrane</location>
        <topology evidence="1 7">Multi-pass membrane protein</topology>
    </subcellularLocation>
</comment>
<feature type="transmembrane region" description="Helical" evidence="7">
    <location>
        <begin position="78"/>
        <end position="97"/>
    </location>
</feature>
<feature type="transmembrane region" description="Helical" evidence="7">
    <location>
        <begin position="147"/>
        <end position="168"/>
    </location>
</feature>
<feature type="transmembrane region" description="Helical" evidence="7">
    <location>
        <begin position="6"/>
        <end position="31"/>
    </location>
</feature>
<evidence type="ECO:0000256" key="3">
    <source>
        <dbReference type="ARBA" id="ARBA00022475"/>
    </source>
</evidence>
<keyword evidence="6 7" id="KW-0472">Membrane</keyword>
<keyword evidence="9" id="KW-1185">Reference proteome</keyword>
<dbReference type="AlphaFoldDB" id="A0A1I0CTU4"/>
<evidence type="ECO:0000313" key="8">
    <source>
        <dbReference type="EMBL" id="SET22705.1"/>
    </source>
</evidence>
<evidence type="ECO:0000256" key="7">
    <source>
        <dbReference type="RuleBase" id="RU362048"/>
    </source>
</evidence>
<dbReference type="PANTHER" id="PTHR33508:SF1">
    <property type="entry name" value="UPF0056 MEMBRANE PROTEIN YHCE"/>
    <property type="match status" value="1"/>
</dbReference>
<evidence type="ECO:0000256" key="2">
    <source>
        <dbReference type="ARBA" id="ARBA00009784"/>
    </source>
</evidence>
<proteinExistence type="inferred from homology"/>
<evidence type="ECO:0000256" key="1">
    <source>
        <dbReference type="ARBA" id="ARBA00004651"/>
    </source>
</evidence>
<dbReference type="PANTHER" id="PTHR33508">
    <property type="entry name" value="UPF0056 MEMBRANE PROTEIN YHCE"/>
    <property type="match status" value="1"/>
</dbReference>
<keyword evidence="5 7" id="KW-1133">Transmembrane helix</keyword>
<dbReference type="GO" id="GO:0005886">
    <property type="term" value="C:plasma membrane"/>
    <property type="evidence" value="ECO:0007669"/>
    <property type="project" value="UniProtKB-SubCell"/>
</dbReference>
<dbReference type="Proteomes" id="UP000242642">
    <property type="component" value="Unassembled WGS sequence"/>
</dbReference>
<gene>
    <name evidence="8" type="ORF">SAMN02583745_01718</name>
</gene>
<comment type="similarity">
    <text evidence="2 7">Belongs to the UPF0056 (MarC) family.</text>
</comment>
<evidence type="ECO:0000256" key="4">
    <source>
        <dbReference type="ARBA" id="ARBA00022692"/>
    </source>
</evidence>
<accession>A0A1I0CTU4</accession>
<dbReference type="EMBL" id="FOHV01000012">
    <property type="protein sequence ID" value="SET22705.1"/>
    <property type="molecule type" value="Genomic_DNA"/>
</dbReference>
<name>A0A1I0CTU4_9GAMM</name>
<feature type="transmembrane region" description="Helical" evidence="7">
    <location>
        <begin position="189"/>
        <end position="210"/>
    </location>
</feature>
<sequence>MNEAITLFTVLMKFFISLFAVVNPVGILPVFISMTTYQSQIARQKISITANVSVGIILFSSLILGESILRLFGISLDSFRIAGGILIMTIAMTMISGKLGEEKQNKQELAENALKENIGVVPLALPLMAGPGAISSTIVWTTRYNSWAHLIGFTIAIVLFSFCCWLLFRAAPYFVKVLGQTGINVITRIMGLLLMALGVEFIVNGLKALFPGLLA</sequence>
<dbReference type="Pfam" id="PF01914">
    <property type="entry name" value="MarC"/>
    <property type="match status" value="1"/>
</dbReference>
<dbReference type="NCBIfam" id="TIGR00427">
    <property type="entry name" value="NAAT family transporter"/>
    <property type="match status" value="1"/>
</dbReference>
<evidence type="ECO:0000256" key="5">
    <source>
        <dbReference type="ARBA" id="ARBA00022989"/>
    </source>
</evidence>
<reference evidence="9" key="1">
    <citation type="submission" date="2016-10" db="EMBL/GenBank/DDBJ databases">
        <authorList>
            <person name="Varghese N."/>
            <person name="Submissions S."/>
        </authorList>
    </citation>
    <scope>NUCLEOTIDE SEQUENCE [LARGE SCALE GENOMIC DNA]</scope>
    <source>
        <strain evidence="9">DSM 18579</strain>
    </source>
</reference>
<dbReference type="NCBIfam" id="NF008320">
    <property type="entry name" value="PRK11111.1"/>
    <property type="match status" value="1"/>
</dbReference>
<dbReference type="STRING" id="1123402.SAMN02583745_01718"/>
<dbReference type="RefSeq" id="WP_093319730.1">
    <property type="nucleotide sequence ID" value="NZ_FOHV01000012.1"/>
</dbReference>
<feature type="transmembrane region" description="Helical" evidence="7">
    <location>
        <begin position="118"/>
        <end position="141"/>
    </location>
</feature>
<keyword evidence="4 7" id="KW-0812">Transmembrane</keyword>
<organism evidence="8 9">
    <name type="scientific">Thorsellia anophelis DSM 18579</name>
    <dbReference type="NCBI Taxonomy" id="1123402"/>
    <lineage>
        <taxon>Bacteria</taxon>
        <taxon>Pseudomonadati</taxon>
        <taxon>Pseudomonadota</taxon>
        <taxon>Gammaproteobacteria</taxon>
        <taxon>Enterobacterales</taxon>
        <taxon>Thorselliaceae</taxon>
        <taxon>Thorsellia</taxon>
    </lineage>
</organism>
<keyword evidence="3" id="KW-1003">Cell membrane</keyword>
<dbReference type="OrthoDB" id="21094at2"/>
<protein>
    <recommendedName>
        <fullName evidence="7">UPF0056 membrane protein</fullName>
    </recommendedName>
</protein>
<feature type="transmembrane region" description="Helical" evidence="7">
    <location>
        <begin position="52"/>
        <end position="72"/>
    </location>
</feature>
<evidence type="ECO:0000256" key="6">
    <source>
        <dbReference type="ARBA" id="ARBA00023136"/>
    </source>
</evidence>
<evidence type="ECO:0000313" key="9">
    <source>
        <dbReference type="Proteomes" id="UP000242642"/>
    </source>
</evidence>